<feature type="coiled-coil region" evidence="17">
    <location>
        <begin position="1197"/>
        <end position="1247"/>
    </location>
</feature>
<dbReference type="PANTHER" id="PTHR10169:SF38">
    <property type="entry name" value="DNA TOPOISOMERASE 2"/>
    <property type="match status" value="1"/>
</dbReference>
<dbReference type="PROSITE" id="PS00177">
    <property type="entry name" value="TOPOISOMERASE_II"/>
    <property type="match status" value="1"/>
</dbReference>
<keyword evidence="17" id="KW-0175">Coiled coil</keyword>
<dbReference type="GO" id="GO:0000819">
    <property type="term" value="P:sister chromatid segregation"/>
    <property type="evidence" value="ECO:0007669"/>
    <property type="project" value="TreeGrafter"/>
</dbReference>
<dbReference type="InterPro" id="IPR014721">
    <property type="entry name" value="Ribsml_uS5_D2-typ_fold_subgr"/>
</dbReference>
<dbReference type="PRINTS" id="PR00418">
    <property type="entry name" value="TPI2FAMILY"/>
</dbReference>
<gene>
    <name evidence="21" type="ORF">Satyrvirus10_16</name>
</gene>
<dbReference type="InterPro" id="IPR020568">
    <property type="entry name" value="Ribosomal_Su5_D2-typ_SF"/>
</dbReference>
<evidence type="ECO:0000256" key="13">
    <source>
        <dbReference type="ARBA" id="ARBA00023125"/>
    </source>
</evidence>
<dbReference type="Gene3D" id="3.30.1360.40">
    <property type="match status" value="1"/>
</dbReference>
<dbReference type="SMART" id="SM00434">
    <property type="entry name" value="TOP4c"/>
    <property type="match status" value="1"/>
</dbReference>
<evidence type="ECO:0000256" key="18">
    <source>
        <dbReference type="SAM" id="MobiDB-lite"/>
    </source>
</evidence>
<comment type="cofactor">
    <cofactor evidence="2">
        <name>Ca(2+)</name>
        <dbReference type="ChEBI" id="CHEBI:29108"/>
    </cofactor>
</comment>
<dbReference type="GO" id="GO:0003918">
    <property type="term" value="F:DNA topoisomerase type II (double strand cut, ATP-hydrolyzing) activity"/>
    <property type="evidence" value="ECO:0007669"/>
    <property type="project" value="UniProtKB-EC"/>
</dbReference>
<dbReference type="EMBL" id="MK072446">
    <property type="protein sequence ID" value="AYV85315.1"/>
    <property type="molecule type" value="Genomic_DNA"/>
</dbReference>
<dbReference type="InterPro" id="IPR036890">
    <property type="entry name" value="HATPase_C_sf"/>
</dbReference>
<dbReference type="GO" id="GO:0003677">
    <property type="term" value="F:DNA binding"/>
    <property type="evidence" value="ECO:0007669"/>
    <property type="project" value="UniProtKB-UniRule"/>
</dbReference>
<evidence type="ECO:0000256" key="10">
    <source>
        <dbReference type="ARBA" id="ARBA00022840"/>
    </source>
</evidence>
<dbReference type="InterPro" id="IPR013757">
    <property type="entry name" value="Topo_IIA_A_a_sf"/>
</dbReference>
<dbReference type="InterPro" id="IPR002205">
    <property type="entry name" value="Topo_IIA_dom_A"/>
</dbReference>
<dbReference type="Gene3D" id="3.90.199.10">
    <property type="entry name" value="Topoisomerase II, domain 5"/>
    <property type="match status" value="1"/>
</dbReference>
<dbReference type="Gene3D" id="1.10.268.10">
    <property type="entry name" value="Topoisomerase, domain 3"/>
    <property type="match status" value="1"/>
</dbReference>
<keyword evidence="13 16" id="KW-0238">DNA-binding</keyword>
<evidence type="ECO:0000256" key="17">
    <source>
        <dbReference type="SAM" id="Coils"/>
    </source>
</evidence>
<comment type="similarity">
    <text evidence="5">Belongs to the type II topoisomerase family.</text>
</comment>
<dbReference type="GO" id="GO:0046872">
    <property type="term" value="F:metal ion binding"/>
    <property type="evidence" value="ECO:0007669"/>
    <property type="project" value="UniProtKB-KW"/>
</dbReference>
<dbReference type="InterPro" id="IPR001154">
    <property type="entry name" value="TopoII_euk"/>
</dbReference>
<evidence type="ECO:0000256" key="8">
    <source>
        <dbReference type="ARBA" id="ARBA00022723"/>
    </source>
</evidence>
<dbReference type="PROSITE" id="PS52040">
    <property type="entry name" value="TOPO_IIA"/>
    <property type="match status" value="1"/>
</dbReference>
<evidence type="ECO:0000256" key="7">
    <source>
        <dbReference type="ARBA" id="ARBA00019635"/>
    </source>
</evidence>
<evidence type="ECO:0000259" key="19">
    <source>
        <dbReference type="PROSITE" id="PS50880"/>
    </source>
</evidence>
<reference evidence="21" key="1">
    <citation type="submission" date="2018-10" db="EMBL/GenBank/DDBJ databases">
        <title>Hidden diversity of soil giant viruses.</title>
        <authorList>
            <person name="Schulz F."/>
            <person name="Alteio L."/>
            <person name="Goudeau D."/>
            <person name="Ryan E.M."/>
            <person name="Malmstrom R.R."/>
            <person name="Blanchard J."/>
            <person name="Woyke T."/>
        </authorList>
    </citation>
    <scope>NUCLEOTIDE SEQUENCE</scope>
    <source>
        <strain evidence="21">SAV1</strain>
    </source>
</reference>
<feature type="active site" description="O-(5'-phospho-DNA)-tyrosine intermediate" evidence="16">
    <location>
        <position position="837"/>
    </location>
</feature>
<keyword evidence="8" id="KW-0479">Metal-binding</keyword>
<dbReference type="FunFam" id="3.90.199.10:FF:000002">
    <property type="entry name" value="DNA topoisomerase 2"/>
    <property type="match status" value="1"/>
</dbReference>
<dbReference type="PROSITE" id="PS50880">
    <property type="entry name" value="TOPRIM"/>
    <property type="match status" value="1"/>
</dbReference>
<keyword evidence="9" id="KW-0547">Nucleotide-binding</keyword>
<dbReference type="Pfam" id="PF00521">
    <property type="entry name" value="DNA_topoisoIV"/>
    <property type="match status" value="2"/>
</dbReference>
<feature type="region of interest" description="Disordered" evidence="18">
    <location>
        <begin position="983"/>
        <end position="1037"/>
    </location>
</feature>
<sequence length="1275" mass="146573">MVKTDKSIEDKYKKLKQHEHILKRPGMYIGSPKKEKCQMWVYNEHKSADQESDCGLTIILKEITYVPGLYKIYDEILVNARDHVIRCIEEKKEKCTLIKVNIDKNSGKISVWNNGEGIPVVEHKEHKMLVPSLIFGELLSSTNYDDDEKRKVGGTNGLGAKLTNIYSTEFEIEILDSENNKKFYQKFTKNMYNREKPVVTSGKGKKSYTQISFVPDFEKFGIKGLTDDILSLFKKRVYDIAMSVSLISSTKISYNDKPIVVNSFAKYIDLYFPENSEHKKVLDVGDENWKVCVVYDTTDKFDHQNISFVNGICTTRGGTHVDYVANQIVSKLKESVSKKAKDLVIKPAMIKENLIFFVDSVIINPDFDTQTKELLKTKVADFGSTYKAPESFLKKIIKTGVVDSIVANAVAKENANLQKTGKSKGTIRLLKLYNAHKSNVREGYKCTLILTEGDSAKTFAMSGLNVVGRDYYGVFPLRGKLLNVRDESPKKIADNEEINAIRQIIGLEYGKVYTSTKGLRYGSIMALTDQDHDGSHIKGLIMNYIHYFWPSLVKLFSVGNVDEYFIKSFLTPLIKATKGKGKNQEKICFYSMQEFDKWKDNNNNGKGWNIKYYKGLGTHKAEEAQECFNNLEDKLICYYWKTKQDGKKSDKNDKSDKSDKKNKVESEFIDAETDIVSEIYKPKYNDICEDAITLAFAKKRENDRKLWLNTYDPNIYIDNSKRKISYYDFIHKELIGFSVYDTVRSIPNLMDGFKPGQRKVYYGSVKKNIYVKEIKVAQLSGYISENTHYHHGEQSLNDTIVKMAQNYVGSNNINLLTPNGQFGSRLCGGKDASSPRYIFTQLNTLGKKIFIEHDFDVLHQQSEDEDEIEPVYYAPIIPMVLVNGADGIGTGYSSSVEPCNPRDIYSNLKRIISGQKPKSMYPWYRHFTGTIEKIDNNKFISRAKYEIKGEDTIHITDLPIGTWTDNYKAFLDELLEDAAKDKKELKKSSNAQNKSNSSSKSKSSSKLKSGSKAKSRSNKKNKYLAAKSRKSKTAKVAKKNKIGSDIKTYTEDCTDIRVSFTIVFNPGKLKFHIKNGTLEKNLKLITALNLTNMHLFDENRKIKKYDSYGAILRAFAKVRLDIYQKRKDYLLDKWRKEMDMLEWKLKFIENVIAEKIIVFKKKTVEIIEQLEELKFPKFIFGEKKNPTYDYLTSMTIIKFSKDEVEKLKKQIQDKNEEIGILESKSASQLWEEELEAFIDEYDKWEKETDDEYERLLSEKGSKKRKPKSKSMTIDV</sequence>
<evidence type="ECO:0000256" key="12">
    <source>
        <dbReference type="ARBA" id="ARBA00023029"/>
    </source>
</evidence>
<dbReference type="GO" id="GO:0006265">
    <property type="term" value="P:DNA topological change"/>
    <property type="evidence" value="ECO:0007669"/>
    <property type="project" value="UniProtKB-UniRule"/>
</dbReference>
<dbReference type="InterPro" id="IPR018522">
    <property type="entry name" value="TopoIIA_CS"/>
</dbReference>
<feature type="domain" description="Toprim" evidence="19">
    <location>
        <begin position="446"/>
        <end position="560"/>
    </location>
</feature>
<evidence type="ECO:0000313" key="21">
    <source>
        <dbReference type="EMBL" id="AYV85315.1"/>
    </source>
</evidence>
<dbReference type="Pfam" id="PF02518">
    <property type="entry name" value="HATPase_c"/>
    <property type="match status" value="1"/>
</dbReference>
<dbReference type="InterPro" id="IPR001241">
    <property type="entry name" value="Topo_IIA"/>
</dbReference>
<dbReference type="Gene3D" id="3.40.50.670">
    <property type="match status" value="2"/>
</dbReference>
<dbReference type="Pfam" id="PF16898">
    <property type="entry name" value="TOPRIM_C"/>
    <property type="match status" value="2"/>
</dbReference>
<dbReference type="FunFam" id="3.40.50.670:FF:000001">
    <property type="entry name" value="DNA topoisomerase 2"/>
    <property type="match status" value="1"/>
</dbReference>
<evidence type="ECO:0000256" key="9">
    <source>
        <dbReference type="ARBA" id="ARBA00022741"/>
    </source>
</evidence>
<keyword evidence="10" id="KW-0067">ATP-binding</keyword>
<dbReference type="CDD" id="cd03481">
    <property type="entry name" value="TopoIIA_Trans_ScTopoIIA"/>
    <property type="match status" value="1"/>
</dbReference>
<dbReference type="InterPro" id="IPR013760">
    <property type="entry name" value="Topo_IIA-like_dom_sf"/>
</dbReference>
<evidence type="ECO:0000256" key="6">
    <source>
        <dbReference type="ARBA" id="ARBA00012895"/>
    </source>
</evidence>
<keyword evidence="12 16" id="KW-0799">Topoisomerase</keyword>
<feature type="compositionally biased region" description="Low complexity" evidence="18">
    <location>
        <begin position="988"/>
        <end position="1002"/>
    </location>
</feature>
<dbReference type="InterPro" id="IPR013506">
    <property type="entry name" value="Topo_IIA_bsu_dom2"/>
</dbReference>
<dbReference type="InterPro" id="IPR013759">
    <property type="entry name" value="Topo_IIA_B_C"/>
</dbReference>
<dbReference type="PRINTS" id="PR01158">
    <property type="entry name" value="TOPISMRASEII"/>
</dbReference>
<dbReference type="InterPro" id="IPR031660">
    <property type="entry name" value="TOPRIM_C"/>
</dbReference>
<feature type="compositionally biased region" description="Basic residues" evidence="18">
    <location>
        <begin position="1003"/>
        <end position="1037"/>
    </location>
</feature>
<keyword evidence="11" id="KW-0460">Magnesium</keyword>
<comment type="catalytic activity">
    <reaction evidence="1 16">
        <text>ATP-dependent breakage, passage and rejoining of double-stranded DNA.</text>
        <dbReference type="EC" id="5.6.2.2"/>
    </reaction>
</comment>
<evidence type="ECO:0000256" key="11">
    <source>
        <dbReference type="ARBA" id="ARBA00022842"/>
    </source>
</evidence>
<comment type="cofactor">
    <cofactor evidence="4">
        <name>Mg(2+)</name>
        <dbReference type="ChEBI" id="CHEBI:18420"/>
    </cofactor>
</comment>
<dbReference type="InterPro" id="IPR034157">
    <property type="entry name" value="TOPRIM_TopoII"/>
</dbReference>
<evidence type="ECO:0000259" key="20">
    <source>
        <dbReference type="PROSITE" id="PS52040"/>
    </source>
</evidence>
<dbReference type="InterPro" id="IPR006171">
    <property type="entry name" value="TOPRIM_dom"/>
</dbReference>
<evidence type="ECO:0000256" key="16">
    <source>
        <dbReference type="PROSITE-ProRule" id="PRU01384"/>
    </source>
</evidence>
<evidence type="ECO:0000256" key="1">
    <source>
        <dbReference type="ARBA" id="ARBA00000185"/>
    </source>
</evidence>
<dbReference type="SUPFAM" id="SSF54211">
    <property type="entry name" value="Ribosomal protein S5 domain 2-like"/>
    <property type="match status" value="1"/>
</dbReference>
<dbReference type="GO" id="GO:0005524">
    <property type="term" value="F:ATP binding"/>
    <property type="evidence" value="ECO:0007669"/>
    <property type="project" value="UniProtKB-KW"/>
</dbReference>
<dbReference type="Pfam" id="PF01751">
    <property type="entry name" value="Toprim"/>
    <property type="match status" value="1"/>
</dbReference>
<dbReference type="PANTHER" id="PTHR10169">
    <property type="entry name" value="DNA TOPOISOMERASE/GYRASE"/>
    <property type="match status" value="1"/>
</dbReference>
<accession>A0A3G5ADL4</accession>
<dbReference type="InterPro" id="IPR003594">
    <property type="entry name" value="HATPase_dom"/>
</dbReference>
<evidence type="ECO:0000256" key="3">
    <source>
        <dbReference type="ARBA" id="ARBA00001936"/>
    </source>
</evidence>
<dbReference type="Gene3D" id="3.30.565.10">
    <property type="entry name" value="Histidine kinase-like ATPase, C-terminal domain"/>
    <property type="match status" value="1"/>
</dbReference>
<comment type="cofactor">
    <cofactor evidence="3">
        <name>Mn(2+)</name>
        <dbReference type="ChEBI" id="CHEBI:29035"/>
    </cofactor>
</comment>
<dbReference type="SUPFAM" id="SSF55874">
    <property type="entry name" value="ATPase domain of HSP90 chaperone/DNA topoisomerase II/histidine kinase"/>
    <property type="match status" value="1"/>
</dbReference>
<evidence type="ECO:0000256" key="5">
    <source>
        <dbReference type="ARBA" id="ARBA00011080"/>
    </source>
</evidence>
<dbReference type="InterPro" id="IPR013758">
    <property type="entry name" value="Topo_IIA_A/C_ab"/>
</dbReference>
<dbReference type="FunFam" id="3.30.1490.30:FF:000001">
    <property type="entry name" value="DNA topoisomerase 2"/>
    <property type="match status" value="1"/>
</dbReference>
<proteinExistence type="inferred from homology"/>
<dbReference type="SUPFAM" id="SSF56719">
    <property type="entry name" value="Type II DNA topoisomerase"/>
    <property type="match status" value="2"/>
</dbReference>
<organism evidence="21">
    <name type="scientific">Satyrvirus sp</name>
    <dbReference type="NCBI Taxonomy" id="2487771"/>
    <lineage>
        <taxon>Viruses</taxon>
        <taxon>Varidnaviria</taxon>
        <taxon>Bamfordvirae</taxon>
        <taxon>Nucleocytoviricota</taxon>
        <taxon>Megaviricetes</taxon>
        <taxon>Imitervirales</taxon>
        <taxon>Mimiviridae</taxon>
        <taxon>Megamimivirinae</taxon>
    </lineage>
</organism>
<dbReference type="SMART" id="SM00433">
    <property type="entry name" value="TOP2c"/>
    <property type="match status" value="1"/>
</dbReference>
<protein>
    <recommendedName>
        <fullName evidence="7">DNA topoisomerase 2</fullName>
        <ecNumber evidence="6">5.6.2.2</ecNumber>
    </recommendedName>
    <alternativeName>
        <fullName evidence="15">DNA topoisomerase II</fullName>
    </alternativeName>
</protein>
<evidence type="ECO:0000256" key="4">
    <source>
        <dbReference type="ARBA" id="ARBA00001946"/>
    </source>
</evidence>
<evidence type="ECO:0000256" key="15">
    <source>
        <dbReference type="ARBA" id="ARBA00031138"/>
    </source>
</evidence>
<dbReference type="EC" id="5.6.2.2" evidence="6"/>
<dbReference type="Gene3D" id="3.30.1490.30">
    <property type="match status" value="1"/>
</dbReference>
<evidence type="ECO:0000256" key="14">
    <source>
        <dbReference type="ARBA" id="ARBA00023235"/>
    </source>
</evidence>
<name>A0A3G5ADL4_9VIRU</name>
<dbReference type="InterPro" id="IPR050634">
    <property type="entry name" value="DNA_Topoisomerase_II"/>
</dbReference>
<keyword evidence="14 16" id="KW-0413">Isomerase</keyword>
<dbReference type="Pfam" id="PF00204">
    <property type="entry name" value="DNA_gyraseB"/>
    <property type="match status" value="1"/>
</dbReference>
<feature type="domain" description="Topo IIA-type catalytic" evidence="20">
    <location>
        <begin position="746"/>
        <end position="1234"/>
    </location>
</feature>
<dbReference type="Gene3D" id="3.30.230.10">
    <property type="match status" value="1"/>
</dbReference>
<evidence type="ECO:0000256" key="2">
    <source>
        <dbReference type="ARBA" id="ARBA00001913"/>
    </source>
</evidence>
<dbReference type="CDD" id="cd03365">
    <property type="entry name" value="TOPRIM_TopoIIA"/>
    <property type="match status" value="1"/>
</dbReference>